<proteinExistence type="inferred from homology"/>
<dbReference type="Gene3D" id="3.90.226.10">
    <property type="entry name" value="2-enoyl-CoA Hydratase, Chain A, domain 1"/>
    <property type="match status" value="1"/>
</dbReference>
<comment type="catalytic activity">
    <reaction evidence="4">
        <text>a 4-saturated-(3S)-3-hydroxyacyl-CoA = a (3E)-enoyl-CoA + H2O</text>
        <dbReference type="Rhea" id="RHEA:20724"/>
        <dbReference type="ChEBI" id="CHEBI:15377"/>
        <dbReference type="ChEBI" id="CHEBI:58521"/>
        <dbReference type="ChEBI" id="CHEBI:137480"/>
        <dbReference type="EC" id="4.2.1.17"/>
    </reaction>
</comment>
<dbReference type="RefSeq" id="WP_183342126.1">
    <property type="nucleotide sequence ID" value="NZ_JACHNU010000002.1"/>
</dbReference>
<sequence>MAAADEAAPDGGRLLVAEPAPGVARLTISNPAKRGALDAPLLRSLTTTLAELDARCVLLTGEGRAFCAGYDIGALTTEGYDDSDGHPFQDALAAVAAYPYPVVAALNGYAIGGGLELAITCDLRIAAAGVQLGMPPAKLGVVYNHAGINCFVGAIGTARTSELFLTGRRIDAETAERWGLVNAVVAAEELPAAALELAREIAANAPLSLRGNKAAIGAVAAAGGALAPDVAAALDAERRAAFLSEDLREGLVAFAEKRPPAWRGR</sequence>
<dbReference type="Pfam" id="PF00378">
    <property type="entry name" value="ECH_1"/>
    <property type="match status" value="1"/>
</dbReference>
<comment type="catalytic activity">
    <reaction evidence="3">
        <text>a (3S)-3-hydroxyacyl-CoA = a (2E)-enoyl-CoA + H2O</text>
        <dbReference type="Rhea" id="RHEA:16105"/>
        <dbReference type="ChEBI" id="CHEBI:15377"/>
        <dbReference type="ChEBI" id="CHEBI:57318"/>
        <dbReference type="ChEBI" id="CHEBI:58856"/>
        <dbReference type="EC" id="4.2.1.17"/>
    </reaction>
</comment>
<dbReference type="InterPro" id="IPR029045">
    <property type="entry name" value="ClpP/crotonase-like_dom_sf"/>
</dbReference>
<dbReference type="SUPFAM" id="SSF52096">
    <property type="entry name" value="ClpP/crotonase"/>
    <property type="match status" value="1"/>
</dbReference>
<dbReference type="PROSITE" id="PS00166">
    <property type="entry name" value="ENOYL_COA_HYDRATASE"/>
    <property type="match status" value="1"/>
</dbReference>
<comment type="caution">
    <text evidence="6">The sequence shown here is derived from an EMBL/GenBank/DDBJ whole genome shotgun (WGS) entry which is preliminary data.</text>
</comment>
<dbReference type="GO" id="GO:0006635">
    <property type="term" value="P:fatty acid beta-oxidation"/>
    <property type="evidence" value="ECO:0007669"/>
    <property type="project" value="TreeGrafter"/>
</dbReference>
<gene>
    <name evidence="6" type="ORF">BDZ31_002311</name>
</gene>
<keyword evidence="2" id="KW-0456">Lyase</keyword>
<dbReference type="AlphaFoldDB" id="A0A840IEG8"/>
<evidence type="ECO:0000256" key="5">
    <source>
        <dbReference type="RuleBase" id="RU003707"/>
    </source>
</evidence>
<evidence type="ECO:0000313" key="6">
    <source>
        <dbReference type="EMBL" id="MBB4662725.1"/>
    </source>
</evidence>
<evidence type="ECO:0000256" key="4">
    <source>
        <dbReference type="ARBA" id="ARBA00023717"/>
    </source>
</evidence>
<dbReference type="PANTHER" id="PTHR11941">
    <property type="entry name" value="ENOYL-COA HYDRATASE-RELATED"/>
    <property type="match status" value="1"/>
</dbReference>
<dbReference type="PANTHER" id="PTHR11941:SF54">
    <property type="entry name" value="ENOYL-COA HYDRATASE, MITOCHONDRIAL"/>
    <property type="match status" value="1"/>
</dbReference>
<reference evidence="6 7" key="1">
    <citation type="submission" date="2020-08" db="EMBL/GenBank/DDBJ databases">
        <title>Genomic Encyclopedia of Archaeal and Bacterial Type Strains, Phase II (KMG-II): from individual species to whole genera.</title>
        <authorList>
            <person name="Goeker M."/>
        </authorList>
    </citation>
    <scope>NUCLEOTIDE SEQUENCE [LARGE SCALE GENOMIC DNA]</scope>
    <source>
        <strain evidence="6 7">DSM 23288</strain>
    </source>
</reference>
<dbReference type="InterPro" id="IPR014748">
    <property type="entry name" value="Enoyl-CoA_hydra_C"/>
</dbReference>
<dbReference type="Gene3D" id="1.10.12.10">
    <property type="entry name" value="Lyase 2-enoyl-coa Hydratase, Chain A, domain 2"/>
    <property type="match status" value="1"/>
</dbReference>
<evidence type="ECO:0000313" key="7">
    <source>
        <dbReference type="Proteomes" id="UP000585272"/>
    </source>
</evidence>
<evidence type="ECO:0000256" key="3">
    <source>
        <dbReference type="ARBA" id="ARBA00023709"/>
    </source>
</evidence>
<protein>
    <submittedName>
        <fullName evidence="6">Enoyl-CoA hydratase/carnithine racemase</fullName>
    </submittedName>
</protein>
<organism evidence="6 7">
    <name type="scientific">Conexibacter arvalis</name>
    <dbReference type="NCBI Taxonomy" id="912552"/>
    <lineage>
        <taxon>Bacteria</taxon>
        <taxon>Bacillati</taxon>
        <taxon>Actinomycetota</taxon>
        <taxon>Thermoleophilia</taxon>
        <taxon>Solirubrobacterales</taxon>
        <taxon>Conexibacteraceae</taxon>
        <taxon>Conexibacter</taxon>
    </lineage>
</organism>
<comment type="similarity">
    <text evidence="1 5">Belongs to the enoyl-CoA hydratase/isomerase family.</text>
</comment>
<evidence type="ECO:0000256" key="1">
    <source>
        <dbReference type="ARBA" id="ARBA00005254"/>
    </source>
</evidence>
<dbReference type="InterPro" id="IPR001753">
    <property type="entry name" value="Enoyl-CoA_hydra/iso"/>
</dbReference>
<accession>A0A840IEG8</accession>
<name>A0A840IEG8_9ACTN</name>
<dbReference type="GO" id="GO:0004300">
    <property type="term" value="F:enoyl-CoA hydratase activity"/>
    <property type="evidence" value="ECO:0007669"/>
    <property type="project" value="UniProtKB-EC"/>
</dbReference>
<dbReference type="InterPro" id="IPR018376">
    <property type="entry name" value="Enoyl-CoA_hyd/isom_CS"/>
</dbReference>
<dbReference type="Proteomes" id="UP000585272">
    <property type="component" value="Unassembled WGS sequence"/>
</dbReference>
<keyword evidence="7" id="KW-1185">Reference proteome</keyword>
<dbReference type="CDD" id="cd06558">
    <property type="entry name" value="crotonase-like"/>
    <property type="match status" value="1"/>
</dbReference>
<evidence type="ECO:0000256" key="2">
    <source>
        <dbReference type="ARBA" id="ARBA00023239"/>
    </source>
</evidence>
<dbReference type="EMBL" id="JACHNU010000002">
    <property type="protein sequence ID" value="MBB4662725.1"/>
    <property type="molecule type" value="Genomic_DNA"/>
</dbReference>